<dbReference type="RefSeq" id="WP_037650300.1">
    <property type="nucleotide sequence ID" value="NZ_BAABTN010000154.1"/>
</dbReference>
<comment type="caution">
    <text evidence="4">The sequence shown here is derived from an EMBL/GenBank/DDBJ whole genome shotgun (WGS) entry which is preliminary data.</text>
</comment>
<feature type="compositionally biased region" description="Basic and acidic residues" evidence="1">
    <location>
        <begin position="154"/>
        <end position="170"/>
    </location>
</feature>
<name>A0A4D4LJL5_STRAX</name>
<feature type="region of interest" description="Disordered" evidence="1">
    <location>
        <begin position="140"/>
        <end position="170"/>
    </location>
</feature>
<dbReference type="Pfam" id="PF00932">
    <property type="entry name" value="LTD"/>
    <property type="match status" value="1"/>
</dbReference>
<dbReference type="Proteomes" id="UP000299211">
    <property type="component" value="Unassembled WGS sequence"/>
</dbReference>
<accession>A0A4D4LJL5</accession>
<evidence type="ECO:0000259" key="3">
    <source>
        <dbReference type="PROSITE" id="PS51841"/>
    </source>
</evidence>
<evidence type="ECO:0000313" key="6">
    <source>
        <dbReference type="Proteomes" id="UP000299211"/>
    </source>
</evidence>
<sequence length="170" mass="19307">MSALQSVSARRLTAVALTAGALMSVAALPASADQDRQPHRQRVEISNVHYDAPGRDDRSNRSLNQEWVDITNTGRHSVNLDDWTLSNRDGRTYTFHHLRLEGHSTVRVHTGNGRDTHRDVYQDRRHEVWNDRSDTATLRNDHGRVIDTASWGRGSHERRGGHEGHGHSRR</sequence>
<dbReference type="Proteomes" id="UP000302139">
    <property type="component" value="Unassembled WGS sequence"/>
</dbReference>
<dbReference type="AlphaFoldDB" id="A0A4D4LJL5"/>
<dbReference type="GeneID" id="41538100"/>
<feature type="domain" description="LTD" evidence="3">
    <location>
        <begin position="30"/>
        <end position="153"/>
    </location>
</feature>
<organism evidence="4 7">
    <name type="scientific">Streptomyces avermitilis</name>
    <dbReference type="NCBI Taxonomy" id="33903"/>
    <lineage>
        <taxon>Bacteria</taxon>
        <taxon>Bacillati</taxon>
        <taxon>Actinomycetota</taxon>
        <taxon>Actinomycetes</taxon>
        <taxon>Kitasatosporales</taxon>
        <taxon>Streptomycetaceae</taxon>
        <taxon>Streptomyces</taxon>
    </lineage>
</organism>
<dbReference type="SUPFAM" id="SSF74853">
    <property type="entry name" value="Lamin A/C globular tail domain"/>
    <property type="match status" value="1"/>
</dbReference>
<evidence type="ECO:0000256" key="1">
    <source>
        <dbReference type="SAM" id="MobiDB-lite"/>
    </source>
</evidence>
<dbReference type="InterPro" id="IPR001322">
    <property type="entry name" value="Lamin_tail_dom"/>
</dbReference>
<feature type="signal peptide" evidence="2">
    <location>
        <begin position="1"/>
        <end position="32"/>
    </location>
</feature>
<reference evidence="5 6" key="1">
    <citation type="submission" date="2019-04" db="EMBL/GenBank/DDBJ databases">
        <title>Draft genome sequences of Streptomyces avermitilis ATCC 31267.</title>
        <authorList>
            <person name="Komaki H."/>
            <person name="Tamura T."/>
            <person name="Hosoyama A."/>
        </authorList>
    </citation>
    <scope>NUCLEOTIDE SEQUENCE [LARGE SCALE GENOMIC DNA]</scope>
    <source>
        <strain evidence="5 6">ATCC 31267</strain>
    </source>
</reference>
<evidence type="ECO:0000313" key="5">
    <source>
        <dbReference type="EMBL" id="GDY79269.1"/>
    </source>
</evidence>
<dbReference type="Gene3D" id="2.60.40.1260">
    <property type="entry name" value="Lamin Tail domain"/>
    <property type="match status" value="1"/>
</dbReference>
<dbReference type="EMBL" id="BJHY01000001">
    <property type="protein sequence ID" value="GDY79269.1"/>
    <property type="molecule type" value="Genomic_DNA"/>
</dbReference>
<reference evidence="4 7" key="2">
    <citation type="submission" date="2019-04" db="EMBL/GenBank/DDBJ databases">
        <title>Draft genome sequences of Streptomyces avermitilis NBRC 14893.</title>
        <authorList>
            <person name="Komaki H."/>
            <person name="Tamura T."/>
            <person name="Hosoyama A."/>
        </authorList>
    </citation>
    <scope>NUCLEOTIDE SEQUENCE [LARGE SCALE GENOMIC DNA]</scope>
    <source>
        <strain evidence="4 7">NBRC 14893</strain>
    </source>
</reference>
<dbReference type="EMBL" id="BJHX01000001">
    <property type="protein sequence ID" value="GDY60654.1"/>
    <property type="molecule type" value="Genomic_DNA"/>
</dbReference>
<evidence type="ECO:0000313" key="7">
    <source>
        <dbReference type="Proteomes" id="UP000302139"/>
    </source>
</evidence>
<dbReference type="PROSITE" id="PS51841">
    <property type="entry name" value="LTD"/>
    <property type="match status" value="1"/>
</dbReference>
<evidence type="ECO:0000256" key="2">
    <source>
        <dbReference type="SAM" id="SignalP"/>
    </source>
</evidence>
<dbReference type="STRING" id="33903.AQJ43_11555"/>
<feature type="chain" id="PRO_5044088937" description="LTD domain-containing protein" evidence="2">
    <location>
        <begin position="33"/>
        <end position="170"/>
    </location>
</feature>
<proteinExistence type="predicted"/>
<gene>
    <name evidence="4" type="ORF">SAV14893_000470</name>
    <name evidence="5" type="ORF">SAV31267_087540</name>
</gene>
<protein>
    <recommendedName>
        <fullName evidence="3">LTD domain-containing protein</fullName>
    </recommendedName>
</protein>
<evidence type="ECO:0000313" key="4">
    <source>
        <dbReference type="EMBL" id="GDY60654.1"/>
    </source>
</evidence>
<dbReference type="InterPro" id="IPR036415">
    <property type="entry name" value="Lamin_tail_dom_sf"/>
</dbReference>
<keyword evidence="2" id="KW-0732">Signal</keyword>